<dbReference type="AlphaFoldDB" id="A0A2T8I2K7"/>
<dbReference type="Proteomes" id="UP000243499">
    <property type="component" value="Chromosome 9"/>
</dbReference>
<dbReference type="EMBL" id="CM008054">
    <property type="protein sequence ID" value="PVH31892.1"/>
    <property type="molecule type" value="Genomic_DNA"/>
</dbReference>
<name>A0A2T8I2K7_9POAL</name>
<proteinExistence type="predicted"/>
<gene>
    <name evidence="1" type="ORF">PAHAL_9G254400</name>
</gene>
<sequence>MVRQKSSPILAGTWLPFADLFCHFESVTDITRGILGLVTDLVFGTPKTLAVPSYKYARVPDTEEYNRTHNAPQLACCAAALVLPQSRSSTCAGDRESRYPEPRPQRSCTGRGRIRFLGSALRNCSNASTSPSSTSSSPRLVFLLVSGVRLGVVKGTEVLIVAVVFFTRLFRSA</sequence>
<accession>A0A2T8I2K7</accession>
<dbReference type="Gramene" id="PVH31892">
    <property type="protein sequence ID" value="PVH31892"/>
    <property type="gene ID" value="PAHAL_9G254400"/>
</dbReference>
<evidence type="ECO:0000313" key="1">
    <source>
        <dbReference type="EMBL" id="PVH31892.1"/>
    </source>
</evidence>
<organism evidence="1">
    <name type="scientific">Panicum hallii</name>
    <dbReference type="NCBI Taxonomy" id="206008"/>
    <lineage>
        <taxon>Eukaryota</taxon>
        <taxon>Viridiplantae</taxon>
        <taxon>Streptophyta</taxon>
        <taxon>Embryophyta</taxon>
        <taxon>Tracheophyta</taxon>
        <taxon>Spermatophyta</taxon>
        <taxon>Magnoliopsida</taxon>
        <taxon>Liliopsida</taxon>
        <taxon>Poales</taxon>
        <taxon>Poaceae</taxon>
        <taxon>PACMAD clade</taxon>
        <taxon>Panicoideae</taxon>
        <taxon>Panicodae</taxon>
        <taxon>Paniceae</taxon>
        <taxon>Panicinae</taxon>
        <taxon>Panicum</taxon>
        <taxon>Panicum sect. Panicum</taxon>
    </lineage>
</organism>
<reference evidence="1" key="1">
    <citation type="submission" date="2018-04" db="EMBL/GenBank/DDBJ databases">
        <title>WGS assembly of Panicum hallii.</title>
        <authorList>
            <person name="Lovell J."/>
            <person name="Jenkins J."/>
            <person name="Lowry D."/>
            <person name="Mamidi S."/>
            <person name="Sreedasyam A."/>
            <person name="Weng X."/>
            <person name="Barry K."/>
            <person name="Bonette J."/>
            <person name="Campitelli B."/>
            <person name="Daum C."/>
            <person name="Gordon S."/>
            <person name="Gould B."/>
            <person name="Lipzen A."/>
            <person name="Macqueen A."/>
            <person name="Palacio-Mejia J."/>
            <person name="Plott C."/>
            <person name="Shakirov E."/>
            <person name="Shu S."/>
            <person name="Yoshinaga Y."/>
            <person name="Zane M."/>
            <person name="Rokhsar D."/>
            <person name="Grimwood J."/>
            <person name="Schmutz J."/>
            <person name="Juenger T."/>
        </authorList>
    </citation>
    <scope>NUCLEOTIDE SEQUENCE [LARGE SCALE GENOMIC DNA]</scope>
    <source>
        <strain evidence="1">FIL2</strain>
    </source>
</reference>
<protein>
    <submittedName>
        <fullName evidence="1">Uncharacterized protein</fullName>
    </submittedName>
</protein>